<dbReference type="Proteomes" id="UP000266673">
    <property type="component" value="Unassembled WGS sequence"/>
</dbReference>
<dbReference type="PANTHER" id="PTHR32285:SF48">
    <property type="entry name" value="PROTEIN TRICHOME BIREFRINGENCE-LIKE 19"/>
    <property type="match status" value="1"/>
</dbReference>
<dbReference type="AlphaFoldDB" id="A0A397UTY3"/>
<accession>A0A397UTY3</accession>
<evidence type="ECO:0000256" key="1">
    <source>
        <dbReference type="SAM" id="Phobius"/>
    </source>
</evidence>
<keyword evidence="3" id="KW-1185">Reference proteome</keyword>
<dbReference type="EMBL" id="QKWP01000984">
    <property type="protein sequence ID" value="RIB12838.1"/>
    <property type="molecule type" value="Genomic_DNA"/>
</dbReference>
<dbReference type="PANTHER" id="PTHR32285">
    <property type="entry name" value="PROTEIN TRICHOME BIREFRINGENCE-LIKE 9-RELATED"/>
    <property type="match status" value="1"/>
</dbReference>
<keyword evidence="1" id="KW-0472">Membrane</keyword>
<protein>
    <submittedName>
        <fullName evidence="2">Uncharacterized protein</fullName>
    </submittedName>
</protein>
<organism evidence="2 3">
    <name type="scientific">Gigaspora rosea</name>
    <dbReference type="NCBI Taxonomy" id="44941"/>
    <lineage>
        <taxon>Eukaryota</taxon>
        <taxon>Fungi</taxon>
        <taxon>Fungi incertae sedis</taxon>
        <taxon>Mucoromycota</taxon>
        <taxon>Glomeromycotina</taxon>
        <taxon>Glomeromycetes</taxon>
        <taxon>Diversisporales</taxon>
        <taxon>Gigasporaceae</taxon>
        <taxon>Gigaspora</taxon>
    </lineage>
</organism>
<comment type="caution">
    <text evidence="2">The sequence shown here is derived from an EMBL/GenBank/DDBJ whole genome shotgun (WGS) entry which is preliminary data.</text>
</comment>
<dbReference type="InterPro" id="IPR029962">
    <property type="entry name" value="TBL"/>
</dbReference>
<evidence type="ECO:0000313" key="3">
    <source>
        <dbReference type="Proteomes" id="UP000266673"/>
    </source>
</evidence>
<keyword evidence="1" id="KW-1133">Transmembrane helix</keyword>
<evidence type="ECO:0000313" key="2">
    <source>
        <dbReference type="EMBL" id="RIB12838.1"/>
    </source>
</evidence>
<reference evidence="2 3" key="1">
    <citation type="submission" date="2018-06" db="EMBL/GenBank/DDBJ databases">
        <title>Comparative genomics reveals the genomic features of Rhizophagus irregularis, R. cerebriforme, R. diaphanum and Gigaspora rosea, and their symbiotic lifestyle signature.</title>
        <authorList>
            <person name="Morin E."/>
            <person name="San Clemente H."/>
            <person name="Chen E.C.H."/>
            <person name="De La Providencia I."/>
            <person name="Hainaut M."/>
            <person name="Kuo A."/>
            <person name="Kohler A."/>
            <person name="Murat C."/>
            <person name="Tang N."/>
            <person name="Roy S."/>
            <person name="Loubradou J."/>
            <person name="Henrissat B."/>
            <person name="Grigoriev I.V."/>
            <person name="Corradi N."/>
            <person name="Roux C."/>
            <person name="Martin F.M."/>
        </authorList>
    </citation>
    <scope>NUCLEOTIDE SEQUENCE [LARGE SCALE GENOMIC DNA]</scope>
    <source>
        <strain evidence="2 3">DAOM 194757</strain>
    </source>
</reference>
<gene>
    <name evidence="2" type="ORF">C2G38_2041474</name>
</gene>
<sequence length="390" mass="45460">MRSFKHSISCISRILFTLSVVFLIIYFFDFKHYNLAEKRQKLEQDAVKITRQKIKNIQEFNEFGNLIPGSNRINNDESLNQFRDRLECVTTKGKWELDLTPRPLIQHKQDPLYGKCYKKFKNNNGNQVISMEEEWKLIPNSAKYVWKTPKECPIQKINVEQACDLISGLRFYLIGDRLHYQLHELLLDFFHEGPVQCYGEAACKDHTLCSFTSSHNKSTMKFIRNDILSFEGQKSQENIKDLQLPWVHGIRTFNVVILNKGHHWRDDETFRDSLIDTIISLRKKCPKHLIIYRATTIGHLNCQNAKNPLPIPPSATELENFPYHWGDIHRQNLIAKEIIEAAGGVFLDVESAMITRVDGHIGGQDCLRWCIPGPADVWLDFLFYILQELL</sequence>
<feature type="transmembrane region" description="Helical" evidence="1">
    <location>
        <begin position="7"/>
        <end position="28"/>
    </location>
</feature>
<dbReference type="GO" id="GO:0016413">
    <property type="term" value="F:O-acetyltransferase activity"/>
    <property type="evidence" value="ECO:0007669"/>
    <property type="project" value="InterPro"/>
</dbReference>
<proteinExistence type="predicted"/>
<dbReference type="OrthoDB" id="630188at2759"/>
<dbReference type="STRING" id="44941.A0A397UTY3"/>
<name>A0A397UTY3_9GLOM</name>
<keyword evidence="1" id="KW-0812">Transmembrane</keyword>